<dbReference type="EMBL" id="JAGKHQ010000006">
    <property type="protein sequence ID" value="KAG7514643.1"/>
    <property type="molecule type" value="Genomic_DNA"/>
</dbReference>
<organism evidence="1 2">
    <name type="scientific">Solea senegalensis</name>
    <name type="common">Senegalese sole</name>
    <dbReference type="NCBI Taxonomy" id="28829"/>
    <lineage>
        <taxon>Eukaryota</taxon>
        <taxon>Metazoa</taxon>
        <taxon>Chordata</taxon>
        <taxon>Craniata</taxon>
        <taxon>Vertebrata</taxon>
        <taxon>Euteleostomi</taxon>
        <taxon>Actinopterygii</taxon>
        <taxon>Neopterygii</taxon>
        <taxon>Teleostei</taxon>
        <taxon>Neoteleostei</taxon>
        <taxon>Acanthomorphata</taxon>
        <taxon>Carangaria</taxon>
        <taxon>Pleuronectiformes</taxon>
        <taxon>Pleuronectoidei</taxon>
        <taxon>Soleidae</taxon>
        <taxon>Solea</taxon>
    </lineage>
</organism>
<dbReference type="AlphaFoldDB" id="A0AAV6SC02"/>
<evidence type="ECO:0000313" key="2">
    <source>
        <dbReference type="Proteomes" id="UP000693946"/>
    </source>
</evidence>
<sequence length="116" mass="13161">MPQFLEKPKQTRVQKEAEPVRSCSLEASSINTQTTHCCSFSPVFHDHVQKRLQREETTHRFHSVASYERECASSSLQCANKCVQDSAEQTGAAVDFSETLRRFVNTAPFQHKKVSS</sequence>
<gene>
    <name evidence="1" type="ORF">JOB18_039410</name>
</gene>
<accession>A0AAV6SC02</accession>
<dbReference type="Proteomes" id="UP000693946">
    <property type="component" value="Linkage Group LG14"/>
</dbReference>
<protein>
    <submittedName>
        <fullName evidence="1">Uncharacterized protein</fullName>
    </submittedName>
</protein>
<name>A0AAV6SC02_SOLSE</name>
<comment type="caution">
    <text evidence="1">The sequence shown here is derived from an EMBL/GenBank/DDBJ whole genome shotgun (WGS) entry which is preliminary data.</text>
</comment>
<keyword evidence="2" id="KW-1185">Reference proteome</keyword>
<evidence type="ECO:0000313" key="1">
    <source>
        <dbReference type="EMBL" id="KAG7514643.1"/>
    </source>
</evidence>
<proteinExistence type="predicted"/>
<reference evidence="1 2" key="1">
    <citation type="journal article" date="2021" name="Sci. Rep.">
        <title>Chromosome anchoring in Senegalese sole (Solea senegalensis) reveals sex-associated markers and genome rearrangements in flatfish.</title>
        <authorList>
            <person name="Guerrero-Cozar I."/>
            <person name="Gomez-Garrido J."/>
            <person name="Berbel C."/>
            <person name="Martinez-Blanch J.F."/>
            <person name="Alioto T."/>
            <person name="Claros M.G."/>
            <person name="Gagnaire P.A."/>
            <person name="Manchado M."/>
        </authorList>
    </citation>
    <scope>NUCLEOTIDE SEQUENCE [LARGE SCALE GENOMIC DNA]</scope>
    <source>
        <strain evidence="1">Sse05_10M</strain>
    </source>
</reference>